<dbReference type="eggNOG" id="KOG3071">
    <property type="taxonomic scope" value="Eukaryota"/>
</dbReference>
<dbReference type="KEGG" id="mbr:MONBRDRAFT_34679"/>
<keyword evidence="7 10" id="KW-0443">Lipid metabolism</keyword>
<evidence type="ECO:0000256" key="2">
    <source>
        <dbReference type="ARBA" id="ARBA00022516"/>
    </source>
</evidence>
<dbReference type="EMBL" id="CH991586">
    <property type="protein sequence ID" value="EDQ84522.1"/>
    <property type="molecule type" value="Genomic_DNA"/>
</dbReference>
<evidence type="ECO:0000256" key="7">
    <source>
        <dbReference type="ARBA" id="ARBA00023098"/>
    </source>
</evidence>
<dbReference type="Proteomes" id="UP000001357">
    <property type="component" value="Unassembled WGS sequence"/>
</dbReference>
<dbReference type="AlphaFoldDB" id="A9VDA7"/>
<dbReference type="PANTHER" id="PTHR11157">
    <property type="entry name" value="FATTY ACID ACYL TRANSFERASE-RELATED"/>
    <property type="match status" value="1"/>
</dbReference>
<dbReference type="PROSITE" id="PS01188">
    <property type="entry name" value="ELO"/>
    <property type="match status" value="1"/>
</dbReference>
<keyword evidence="3 10" id="KW-0808">Transferase</keyword>
<comment type="catalytic activity">
    <reaction evidence="10">
        <text>an acyl-CoA + malonyl-CoA + H(+) = a 3-oxoacyl-CoA + CO2 + CoA</text>
        <dbReference type="Rhea" id="RHEA:50252"/>
        <dbReference type="ChEBI" id="CHEBI:15378"/>
        <dbReference type="ChEBI" id="CHEBI:16526"/>
        <dbReference type="ChEBI" id="CHEBI:57287"/>
        <dbReference type="ChEBI" id="CHEBI:57384"/>
        <dbReference type="ChEBI" id="CHEBI:58342"/>
        <dbReference type="ChEBI" id="CHEBI:90726"/>
    </reaction>
    <physiologicalReaction direction="left-to-right" evidence="10">
        <dbReference type="Rhea" id="RHEA:50253"/>
    </physiologicalReaction>
</comment>
<feature type="transmembrane region" description="Helical" evidence="10">
    <location>
        <begin position="64"/>
        <end position="86"/>
    </location>
</feature>
<evidence type="ECO:0000256" key="1">
    <source>
        <dbReference type="ARBA" id="ARBA00004141"/>
    </source>
</evidence>
<name>A9VDA7_MONBE</name>
<feature type="transmembrane region" description="Helical" evidence="10">
    <location>
        <begin position="201"/>
        <end position="221"/>
    </location>
</feature>
<gene>
    <name evidence="11" type="ORF">MONBRDRAFT_34679</name>
</gene>
<comment type="similarity">
    <text evidence="10">Belongs to the ELO family.</text>
</comment>
<sequence>MEIYNQFRGLLDQYLPQAANMVGVEMDTATIRQSELQLFQFFNPDVTSLNLEPRNWPMMRLEEALVLVLVYLAFVLVGSTIMKLIFGSKPSPSGGRDLLKPFMLLYNASQVALCAFMIYRAVTVYMEQGYKPFCNAFSLRNSEMASVTWLFYMSKILDFFDTVFIVLRRKWTQLSFLHVYHHSSIFMIYWLNANVAYDGDIYYTVILNSFIHFIMYFYYGVTSIGLRVPTALKRLITHSQRIQFVAMNIQAAILLSQGCAFPKNVTIMYLFYIISLLALFTNFDRKTYGKKDGQKKQKKQQ</sequence>
<feature type="transmembrane region" description="Helical" evidence="10">
    <location>
        <begin position="242"/>
        <end position="260"/>
    </location>
</feature>
<feature type="transmembrane region" description="Helical" evidence="10">
    <location>
        <begin position="179"/>
        <end position="195"/>
    </location>
</feature>
<dbReference type="GeneID" id="5895924"/>
<dbReference type="GO" id="GO:0019367">
    <property type="term" value="P:fatty acid elongation, saturated fatty acid"/>
    <property type="evidence" value="ECO:0000318"/>
    <property type="project" value="GO_Central"/>
</dbReference>
<dbReference type="RefSeq" id="XP_001750709.1">
    <property type="nucleotide sequence ID" value="XM_001750657.1"/>
</dbReference>
<dbReference type="OMA" id="EFMQNAD"/>
<proteinExistence type="inferred from homology"/>
<dbReference type="Pfam" id="PF01151">
    <property type="entry name" value="ELO"/>
    <property type="match status" value="1"/>
</dbReference>
<keyword evidence="2 10" id="KW-0444">Lipid biosynthesis</keyword>
<dbReference type="GO" id="GO:0005789">
    <property type="term" value="C:endoplasmic reticulum membrane"/>
    <property type="evidence" value="ECO:0000318"/>
    <property type="project" value="GO_Central"/>
</dbReference>
<evidence type="ECO:0000256" key="9">
    <source>
        <dbReference type="ARBA" id="ARBA00023160"/>
    </source>
</evidence>
<dbReference type="GO" id="GO:0034625">
    <property type="term" value="P:fatty acid elongation, monounsaturated fatty acid"/>
    <property type="evidence" value="ECO:0000318"/>
    <property type="project" value="GO_Central"/>
</dbReference>
<dbReference type="InterPro" id="IPR030457">
    <property type="entry name" value="ELO_CS"/>
</dbReference>
<evidence type="ECO:0000256" key="8">
    <source>
        <dbReference type="ARBA" id="ARBA00023136"/>
    </source>
</evidence>
<dbReference type="GO" id="GO:0030148">
    <property type="term" value="P:sphingolipid biosynthetic process"/>
    <property type="evidence" value="ECO:0000318"/>
    <property type="project" value="GO_Central"/>
</dbReference>
<evidence type="ECO:0000256" key="5">
    <source>
        <dbReference type="ARBA" id="ARBA00022832"/>
    </source>
</evidence>
<keyword evidence="9 10" id="KW-0275">Fatty acid biosynthesis</keyword>
<dbReference type="InParanoid" id="A9VDA7"/>
<feature type="transmembrane region" description="Helical" evidence="10">
    <location>
        <begin position="266"/>
        <end position="283"/>
    </location>
</feature>
<dbReference type="PANTHER" id="PTHR11157:SF140">
    <property type="entry name" value="ELONGATION OF FATTY ACIDS PROTEIN"/>
    <property type="match status" value="1"/>
</dbReference>
<evidence type="ECO:0000256" key="3">
    <source>
        <dbReference type="ARBA" id="ARBA00022679"/>
    </source>
</evidence>
<evidence type="ECO:0000256" key="4">
    <source>
        <dbReference type="ARBA" id="ARBA00022692"/>
    </source>
</evidence>
<feature type="transmembrane region" description="Helical" evidence="10">
    <location>
        <begin position="98"/>
        <end position="119"/>
    </location>
</feature>
<evidence type="ECO:0000256" key="10">
    <source>
        <dbReference type="RuleBase" id="RU361115"/>
    </source>
</evidence>
<dbReference type="GO" id="GO:0042761">
    <property type="term" value="P:very long-chain fatty acid biosynthetic process"/>
    <property type="evidence" value="ECO:0000318"/>
    <property type="project" value="GO_Central"/>
</dbReference>
<dbReference type="InterPro" id="IPR002076">
    <property type="entry name" value="ELO_fam"/>
</dbReference>
<evidence type="ECO:0000256" key="6">
    <source>
        <dbReference type="ARBA" id="ARBA00022989"/>
    </source>
</evidence>
<keyword evidence="8 10" id="KW-0472">Membrane</keyword>
<dbReference type="GO" id="GO:0009922">
    <property type="term" value="F:fatty acid elongase activity"/>
    <property type="evidence" value="ECO:0000318"/>
    <property type="project" value="GO_Central"/>
</dbReference>
<protein>
    <recommendedName>
        <fullName evidence="10">Elongation of fatty acids protein</fullName>
        <ecNumber evidence="10">2.3.1.-</ecNumber>
    </recommendedName>
</protein>
<evidence type="ECO:0000313" key="11">
    <source>
        <dbReference type="EMBL" id="EDQ84522.1"/>
    </source>
</evidence>
<keyword evidence="5 10" id="KW-0276">Fatty acid metabolism</keyword>
<keyword evidence="12" id="KW-1185">Reference proteome</keyword>
<accession>A9VDA7</accession>
<keyword evidence="4 10" id="KW-0812">Transmembrane</keyword>
<dbReference type="EC" id="2.3.1.-" evidence="10"/>
<evidence type="ECO:0000313" key="12">
    <source>
        <dbReference type="Proteomes" id="UP000001357"/>
    </source>
</evidence>
<keyword evidence="6 10" id="KW-1133">Transmembrane helix</keyword>
<dbReference type="STRING" id="81824.A9VDA7"/>
<organism evidence="11 12">
    <name type="scientific">Monosiga brevicollis</name>
    <name type="common">Choanoflagellate</name>
    <dbReference type="NCBI Taxonomy" id="81824"/>
    <lineage>
        <taxon>Eukaryota</taxon>
        <taxon>Choanoflagellata</taxon>
        <taxon>Craspedida</taxon>
        <taxon>Salpingoecidae</taxon>
        <taxon>Monosiga</taxon>
    </lineage>
</organism>
<comment type="subcellular location">
    <subcellularLocation>
        <location evidence="1">Membrane</location>
        <topology evidence="1">Multi-pass membrane protein</topology>
    </subcellularLocation>
</comment>
<dbReference type="GO" id="GO:0034626">
    <property type="term" value="P:fatty acid elongation, polyunsaturated fatty acid"/>
    <property type="evidence" value="ECO:0000318"/>
    <property type="project" value="GO_Central"/>
</dbReference>
<reference evidence="11 12" key="1">
    <citation type="journal article" date="2008" name="Nature">
        <title>The genome of the choanoflagellate Monosiga brevicollis and the origin of metazoans.</title>
        <authorList>
            <consortium name="JGI Sequencing"/>
            <person name="King N."/>
            <person name="Westbrook M.J."/>
            <person name="Young S.L."/>
            <person name="Kuo A."/>
            <person name="Abedin M."/>
            <person name="Chapman J."/>
            <person name="Fairclough S."/>
            <person name="Hellsten U."/>
            <person name="Isogai Y."/>
            <person name="Letunic I."/>
            <person name="Marr M."/>
            <person name="Pincus D."/>
            <person name="Putnam N."/>
            <person name="Rokas A."/>
            <person name="Wright K.J."/>
            <person name="Zuzow R."/>
            <person name="Dirks W."/>
            <person name="Good M."/>
            <person name="Goodstein D."/>
            <person name="Lemons D."/>
            <person name="Li W."/>
            <person name="Lyons J.B."/>
            <person name="Morris A."/>
            <person name="Nichols S."/>
            <person name="Richter D.J."/>
            <person name="Salamov A."/>
            <person name="Bork P."/>
            <person name="Lim W.A."/>
            <person name="Manning G."/>
            <person name="Miller W.T."/>
            <person name="McGinnis W."/>
            <person name="Shapiro H."/>
            <person name="Tjian R."/>
            <person name="Grigoriev I.V."/>
            <person name="Rokhsar D."/>
        </authorList>
    </citation>
    <scope>NUCLEOTIDE SEQUENCE [LARGE SCALE GENOMIC DNA]</scope>
    <source>
        <strain evidence="12">MX1 / ATCC 50154</strain>
    </source>
</reference>